<evidence type="ECO:0000313" key="7">
    <source>
        <dbReference type="Proteomes" id="UP000694240"/>
    </source>
</evidence>
<keyword evidence="3" id="KW-0833">Ubl conjugation pathway</keyword>
<dbReference type="InterPro" id="IPR038920">
    <property type="entry name" value="At3g05675-like"/>
</dbReference>
<dbReference type="InterPro" id="IPR001584">
    <property type="entry name" value="Integrase_cat-core"/>
</dbReference>
<dbReference type="CDD" id="cd09272">
    <property type="entry name" value="RNase_HI_RT_Ty1"/>
    <property type="match status" value="1"/>
</dbReference>
<evidence type="ECO:0000256" key="2">
    <source>
        <dbReference type="ARBA" id="ARBA00004906"/>
    </source>
</evidence>
<feature type="domain" description="Integrase catalytic" evidence="5">
    <location>
        <begin position="438"/>
        <end position="535"/>
    </location>
</feature>
<feature type="region of interest" description="Disordered" evidence="4">
    <location>
        <begin position="1171"/>
        <end position="1199"/>
    </location>
</feature>
<dbReference type="PANTHER" id="PTHR31060:SF33">
    <property type="entry name" value="OS04G0278000 PROTEIN"/>
    <property type="match status" value="1"/>
</dbReference>
<dbReference type="EMBL" id="JAEFBK010000002">
    <property type="protein sequence ID" value="KAG7636156.1"/>
    <property type="molecule type" value="Genomic_DNA"/>
</dbReference>
<comment type="pathway">
    <text evidence="2">Protein modification; protein ubiquitination.</text>
</comment>
<dbReference type="Proteomes" id="UP000694240">
    <property type="component" value="Chromosome 2"/>
</dbReference>
<gene>
    <name evidence="6" type="ORF">ISN45_At02g007800</name>
</gene>
<dbReference type="InterPro" id="IPR025314">
    <property type="entry name" value="DUF4219"/>
</dbReference>
<keyword evidence="7" id="KW-1185">Reference proteome</keyword>
<sequence>MKSLVLLHQGMDQFAFGTSPRTSAPSCLLAREPLWKAQRNEHHAEHSEPQPYPPRDPTTSCSGSCYLERNIQARDFEHQSYDVEKEDDPAVEVVAVLAFVVEVVAVESFALESDVDYCGLPLTNDVVMIDSKSLSSRKDVMGVDSGEKCTTPIVGSRITRRGTWVSRETSTAAENQTMGDIVPVTTCSKLKETSSVSIQCPLLNATNYNIWTMRMRLLLKVHKVWDTVEPGSEDVDKNDIARALIFQSVPESLTLQIGELETAKEVWESIKTKHVGVERVKEARLQTLMAEFEKAKMKETDTIEDFAGRLSEITTKSAALGEKIEAPKLVKKFLNSLPRKRFIHIIASLEQVLDLNKTSFEDIVGRMKVYEERICDEEEDQANEGELMYANHDSQSYQGNGRGRGQRGRSRGREKSEAFEKFKRFKARVEQESRTTIKTFRTDRGGEFVSHEFNTFCEENGITRHLTAPYSPQQNGVVERRNRTLMEMTRSVLKLMKMSNYLWGEAVRHATYLINRVVTRVLTNQTPYEAYKGRKPNVEHIRVFGCVGYARIDSPYLKKLDDRSCALFHLGTEPGSKAYRLLGPTTRKIIVSRDVVSDETKSLWWNDLGDESGEESGTFFLGFKAFGNNGLRREDEEYASETSENSIEEEGTTRIGEIRGTEENRETETMIQDYVLLAEEESEHLLSIINEEPWDYAEAKETREWRACEDEITSIEKNKTWDLVELPQGAKPIGLKWVFKLKKNADRSINKYKARLVAKGYVQRHGIDFDEVFSLVARIKTVRFIIALAASNGWEVHHLDVKTSFLHGELKETIFVSQPERFTEKGSEGKVYKLNKALYGLRQAPRAWNNKLNKILGELKFVKCSKEPSLYRKQEKVDLLLVAVYVDDLLVSGYSLKLINDFKKGMASKFEMSDLGLLTYYLGIEVIQHNGGIMLKQWRYAEKILDETKMSDCNAVHIPMDSGLKLSKAGTEKGSHDSETEKNIEPKEYRRSIGYLRYLPHTRPDLSYCVGVLSRYMQEPKEGHGVAMKQILRYLRGTTSYGLFFTRGDKSGLIGFSDNSHNVDEDDGRNTTGHIIYLDGSPITWCTQKQENVALSSCEAEFMTATEGAKQAIWLQELLGEVTGKACKKVSSHLMTMGDSDLRKPTNFGTGHLSRRRSWCCSFAVPPASPDARSISSRNHIPAKSQQQRPKLVPCSPQSSKSALNIVNRIDPRRILSPGRVSPIDSDPTVTTMQETETETTQEEEDDAVVVDSTPNLRSESFTAPKIEVTGSGLSEGYDARLSLKGRNGSGVLVLELSSEVLAANSDVFSGLIAEEKKCSSSSSSIGLKNTCRIEVCDVENLGVFRETVELMFEESNVIIKKFMKMGVYRAIDVLEVAAGIKFSRAVLSCLKYLEAVPWTEDEEEKLRRLLGIYSFDDAAVSEILARFNSNETENSQDSLSKKLVWSITSCSDVNPRNELKSLVKGLLCKSSVYEKEQPEINKEDIYRAGKCCVDSLAKLFEEGSSSTSSKKEKPLIESISREVENINWLLEIMIDREIAEEFVEIWGKQKRLVEMHERVSPMVRYEVSRVTGAIFIAMGKRRVQCGGEARAGLVEAWFKPMLVDFGWLQRCKKGLDMREVEEGMGQTLLTLPVKQQYQVFMEWFRWFSKHGTECPNLSKAFQIWWRRSFLRGVESSTCR</sequence>
<feature type="region of interest" description="Disordered" evidence="4">
    <location>
        <begin position="637"/>
        <end position="664"/>
    </location>
</feature>
<proteinExistence type="predicted"/>
<dbReference type="Pfam" id="PF25553">
    <property type="entry name" value="BTB-POZ_ANK-like"/>
    <property type="match status" value="1"/>
</dbReference>
<dbReference type="Pfam" id="PF07727">
    <property type="entry name" value="RVT_2"/>
    <property type="match status" value="1"/>
</dbReference>
<dbReference type="InterPro" id="IPR058039">
    <property type="entry name" value="At3g05675-like_ankyrin"/>
</dbReference>
<evidence type="ECO:0000256" key="1">
    <source>
        <dbReference type="ARBA" id="ARBA00002668"/>
    </source>
</evidence>
<feature type="region of interest" description="Disordered" evidence="4">
    <location>
        <begin position="1215"/>
        <end position="1249"/>
    </location>
</feature>
<comment type="caution">
    <text evidence="6">The sequence shown here is derived from an EMBL/GenBank/DDBJ whole genome shotgun (WGS) entry which is preliminary data.</text>
</comment>
<protein>
    <submittedName>
        <fullName evidence="6">Integrase catalytic core</fullName>
    </submittedName>
</protein>
<evidence type="ECO:0000256" key="3">
    <source>
        <dbReference type="ARBA" id="ARBA00022786"/>
    </source>
</evidence>
<feature type="compositionally biased region" description="Acidic residues" evidence="4">
    <location>
        <begin position="1236"/>
        <end position="1249"/>
    </location>
</feature>
<evidence type="ECO:0000313" key="6">
    <source>
        <dbReference type="EMBL" id="KAG7636156.1"/>
    </source>
</evidence>
<dbReference type="Pfam" id="PF13961">
    <property type="entry name" value="DUF4219"/>
    <property type="match status" value="1"/>
</dbReference>
<comment type="function">
    <text evidence="1">May act as a substrate-specific adapter of an E3 ubiquitin-protein ligase complex (CUL3-RBX1-BTB) which mediates the ubiquitination and subsequent proteasomal degradation of target proteins.</text>
</comment>
<organism evidence="6 7">
    <name type="scientific">Arabidopsis thaliana x Arabidopsis arenosa</name>
    <dbReference type="NCBI Taxonomy" id="1240361"/>
    <lineage>
        <taxon>Eukaryota</taxon>
        <taxon>Viridiplantae</taxon>
        <taxon>Streptophyta</taxon>
        <taxon>Embryophyta</taxon>
        <taxon>Tracheophyta</taxon>
        <taxon>Spermatophyta</taxon>
        <taxon>Magnoliopsida</taxon>
        <taxon>eudicotyledons</taxon>
        <taxon>Gunneridae</taxon>
        <taxon>Pentapetalae</taxon>
        <taxon>rosids</taxon>
        <taxon>malvids</taxon>
        <taxon>Brassicales</taxon>
        <taxon>Brassicaceae</taxon>
        <taxon>Camelineae</taxon>
        <taxon>Arabidopsis</taxon>
    </lineage>
</organism>
<reference evidence="6 7" key="1">
    <citation type="submission" date="2020-12" db="EMBL/GenBank/DDBJ databases">
        <title>Concerted genomic and epigenomic changes stabilize Arabidopsis allopolyploids.</title>
        <authorList>
            <person name="Chen Z."/>
        </authorList>
    </citation>
    <scope>NUCLEOTIDE SEQUENCE [LARGE SCALE GENOMIC DNA]</scope>
    <source>
        <strain evidence="6">Allo738</strain>
        <tissue evidence="6">Leaf</tissue>
    </source>
</reference>
<name>A0A8T2FL58_9BRAS</name>
<feature type="region of interest" description="Disordered" evidence="4">
    <location>
        <begin position="39"/>
        <end position="60"/>
    </location>
</feature>
<accession>A0A8T2FL58</accession>
<dbReference type="PANTHER" id="PTHR31060">
    <property type="entry name" value="OSJNBA0011J08.25 PROTEIN-RELATED"/>
    <property type="match status" value="1"/>
</dbReference>
<feature type="compositionally biased region" description="Basic and acidic residues" evidence="4">
    <location>
        <begin position="39"/>
        <end position="48"/>
    </location>
</feature>
<feature type="compositionally biased region" description="Polar residues" evidence="4">
    <location>
        <begin position="1174"/>
        <end position="1189"/>
    </location>
</feature>
<evidence type="ECO:0000259" key="5">
    <source>
        <dbReference type="PROSITE" id="PS50994"/>
    </source>
</evidence>
<dbReference type="InterPro" id="IPR013103">
    <property type="entry name" value="RVT_2"/>
</dbReference>
<dbReference type="InterPro" id="IPR057670">
    <property type="entry name" value="SH3_retrovirus"/>
</dbReference>
<feature type="region of interest" description="Disordered" evidence="4">
    <location>
        <begin position="391"/>
        <end position="417"/>
    </location>
</feature>
<dbReference type="PROSITE" id="PS50994">
    <property type="entry name" value="INTEGRASE"/>
    <property type="match status" value="1"/>
</dbReference>
<dbReference type="GO" id="GO:0015074">
    <property type="term" value="P:DNA integration"/>
    <property type="evidence" value="ECO:0007669"/>
    <property type="project" value="InterPro"/>
</dbReference>
<dbReference type="Pfam" id="PF25597">
    <property type="entry name" value="SH3_retrovirus"/>
    <property type="match status" value="1"/>
</dbReference>
<evidence type="ECO:0000256" key="4">
    <source>
        <dbReference type="SAM" id="MobiDB-lite"/>
    </source>
</evidence>
<dbReference type="Pfam" id="PF14223">
    <property type="entry name" value="Retrotran_gag_2"/>
    <property type="match status" value="1"/>
</dbReference>